<dbReference type="Gene3D" id="3.40.140.10">
    <property type="entry name" value="Cytidine Deaminase, domain 2"/>
    <property type="match status" value="1"/>
</dbReference>
<dbReference type="GO" id="GO:0046872">
    <property type="term" value="F:metal ion binding"/>
    <property type="evidence" value="ECO:0007669"/>
    <property type="project" value="UniProtKB-KW"/>
</dbReference>
<comment type="caution">
    <text evidence="7">The sequence shown here is derived from an EMBL/GenBank/DDBJ whole genome shotgun (WGS) entry which is preliminary data.</text>
</comment>
<keyword evidence="3" id="KW-0378">Hydrolase</keyword>
<dbReference type="OrthoDB" id="5470925at2"/>
<proteinExistence type="predicted"/>
<dbReference type="RefSeq" id="WP_143936491.1">
    <property type="nucleotide sequence ID" value="NZ_VKKG01000001.1"/>
</dbReference>
<protein>
    <submittedName>
        <fullName evidence="7">Conjugal transfer protein</fullName>
    </submittedName>
</protein>
<evidence type="ECO:0000313" key="7">
    <source>
        <dbReference type="EMBL" id="TRY19403.1"/>
    </source>
</evidence>
<evidence type="ECO:0000256" key="2">
    <source>
        <dbReference type="ARBA" id="ARBA00022723"/>
    </source>
</evidence>
<keyword evidence="2" id="KW-0479">Metal-binding</keyword>
<keyword evidence="1" id="KW-0645">Protease</keyword>
<evidence type="ECO:0000256" key="4">
    <source>
        <dbReference type="ARBA" id="ARBA00022833"/>
    </source>
</evidence>
<dbReference type="EMBL" id="VKKG01000001">
    <property type="protein sequence ID" value="TRY19403.1"/>
    <property type="molecule type" value="Genomic_DNA"/>
</dbReference>
<dbReference type="Pfam" id="PF14464">
    <property type="entry name" value="Prok-JAB"/>
    <property type="match status" value="1"/>
</dbReference>
<evidence type="ECO:0000256" key="3">
    <source>
        <dbReference type="ARBA" id="ARBA00022801"/>
    </source>
</evidence>
<evidence type="ECO:0000256" key="5">
    <source>
        <dbReference type="ARBA" id="ARBA00023049"/>
    </source>
</evidence>
<sequence>MTEHRNVPSISITDSALATIAAESTRSSDGLETGGILLGSETAHAIWIRHAGDPGPDACRAPQNFLRDLQHAQQVAHEAWTCDGSQWIGEWHTHPFGDLTPSELDLDSYLRHLHDPDLQLDYFVAIIVSGNANTTPLAVAWLIERHRAQEVPLRREHA</sequence>
<dbReference type="GO" id="GO:0006508">
    <property type="term" value="P:proteolysis"/>
    <property type="evidence" value="ECO:0007669"/>
    <property type="project" value="UniProtKB-KW"/>
</dbReference>
<evidence type="ECO:0000256" key="1">
    <source>
        <dbReference type="ARBA" id="ARBA00022670"/>
    </source>
</evidence>
<gene>
    <name evidence="7" type="ORF">FOJ82_00345</name>
</gene>
<accession>A0A553K3X1</accession>
<evidence type="ECO:0000259" key="6">
    <source>
        <dbReference type="Pfam" id="PF14464"/>
    </source>
</evidence>
<dbReference type="GO" id="GO:0008237">
    <property type="term" value="F:metallopeptidase activity"/>
    <property type="evidence" value="ECO:0007669"/>
    <property type="project" value="UniProtKB-KW"/>
</dbReference>
<reference evidence="7 8" key="1">
    <citation type="submission" date="2019-07" db="EMBL/GenBank/DDBJ databases">
        <authorList>
            <person name="Zhou L.-Y."/>
        </authorList>
    </citation>
    <scope>NUCLEOTIDE SEQUENCE [LARGE SCALE GENOMIC DNA]</scope>
    <source>
        <strain evidence="7 8">YIM 101269</strain>
    </source>
</reference>
<dbReference type="SUPFAM" id="SSF102712">
    <property type="entry name" value="JAB1/MPN domain"/>
    <property type="match status" value="1"/>
</dbReference>
<dbReference type="Proteomes" id="UP000317638">
    <property type="component" value="Unassembled WGS sequence"/>
</dbReference>
<dbReference type="AlphaFoldDB" id="A0A553K3X1"/>
<keyword evidence="4" id="KW-0862">Zinc</keyword>
<feature type="domain" description="JAB" evidence="6">
    <location>
        <begin position="21"/>
        <end position="133"/>
    </location>
</feature>
<name>A0A553K3X1_9ACTN</name>
<keyword evidence="5" id="KW-0482">Metalloprotease</keyword>
<dbReference type="InterPro" id="IPR028090">
    <property type="entry name" value="JAB_dom_prok"/>
</dbReference>
<evidence type="ECO:0000313" key="8">
    <source>
        <dbReference type="Proteomes" id="UP000317638"/>
    </source>
</evidence>
<keyword evidence="8" id="KW-1185">Reference proteome</keyword>
<organism evidence="7 8">
    <name type="scientific">Tessaracoccus rhinocerotis</name>
    <dbReference type="NCBI Taxonomy" id="1689449"/>
    <lineage>
        <taxon>Bacteria</taxon>
        <taxon>Bacillati</taxon>
        <taxon>Actinomycetota</taxon>
        <taxon>Actinomycetes</taxon>
        <taxon>Propionibacteriales</taxon>
        <taxon>Propionibacteriaceae</taxon>
        <taxon>Tessaracoccus</taxon>
    </lineage>
</organism>